<sequence>MSEPTKTEHGNAQIIRDDSGNPLYAVVPFDEYQKLLDADNRVTLPHEVVTLMVAKDLSPMAAWRKHRGLSQARLAEKLGVTQGAVAQAEKAGNRPHVETLRAWARALECEVAQLTE</sequence>
<feature type="domain" description="HTH cro/C1-type" evidence="1">
    <location>
        <begin position="60"/>
        <end position="114"/>
    </location>
</feature>
<dbReference type="RefSeq" id="WP_161383173.1">
    <property type="nucleotide sequence ID" value="NZ_ARXX01000083.1"/>
</dbReference>
<name>A0ABS0AVQ8_9GAMM</name>
<evidence type="ECO:0000259" key="1">
    <source>
        <dbReference type="PROSITE" id="PS50943"/>
    </source>
</evidence>
<accession>A0ABS0AVQ8</accession>
<comment type="caution">
    <text evidence="2">The sequence shown here is derived from an EMBL/GenBank/DDBJ whole genome shotgun (WGS) entry which is preliminary data.</text>
</comment>
<dbReference type="CDD" id="cd00093">
    <property type="entry name" value="HTH_XRE"/>
    <property type="match status" value="1"/>
</dbReference>
<gene>
    <name evidence="2" type="ORF">Y5W_03525</name>
</gene>
<dbReference type="Gene3D" id="1.10.260.40">
    <property type="entry name" value="lambda repressor-like DNA-binding domains"/>
    <property type="match status" value="1"/>
</dbReference>
<dbReference type="InterPro" id="IPR010982">
    <property type="entry name" value="Lambda_DNA-bd_dom_sf"/>
</dbReference>
<dbReference type="SMART" id="SM00530">
    <property type="entry name" value="HTH_XRE"/>
    <property type="match status" value="1"/>
</dbReference>
<evidence type="ECO:0000313" key="3">
    <source>
        <dbReference type="Proteomes" id="UP000662703"/>
    </source>
</evidence>
<protein>
    <submittedName>
        <fullName evidence="2">XRE family transcriptional regulator</fullName>
    </submittedName>
</protein>
<dbReference type="Proteomes" id="UP000662703">
    <property type="component" value="Unassembled WGS sequence"/>
</dbReference>
<dbReference type="Pfam" id="PF01381">
    <property type="entry name" value="HTH_3"/>
    <property type="match status" value="1"/>
</dbReference>
<reference evidence="2 3" key="1">
    <citation type="submission" date="2012-09" db="EMBL/GenBank/DDBJ databases">
        <title>Genome Sequence of alkane-degrading Bacterium Alcanivorax sp. 521-1.</title>
        <authorList>
            <person name="Lai Q."/>
            <person name="Shao Z."/>
        </authorList>
    </citation>
    <scope>NUCLEOTIDE SEQUENCE [LARGE SCALE GENOMIC DNA]</scope>
    <source>
        <strain evidence="2 3">521-1</strain>
    </source>
</reference>
<dbReference type="SUPFAM" id="SSF47413">
    <property type="entry name" value="lambda repressor-like DNA-binding domains"/>
    <property type="match status" value="1"/>
</dbReference>
<dbReference type="InterPro" id="IPR001387">
    <property type="entry name" value="Cro/C1-type_HTH"/>
</dbReference>
<dbReference type="PROSITE" id="PS50943">
    <property type="entry name" value="HTH_CROC1"/>
    <property type="match status" value="1"/>
</dbReference>
<organism evidence="2 3">
    <name type="scientific">Alloalcanivorax profundimaris</name>
    <dbReference type="NCBI Taxonomy" id="2735259"/>
    <lineage>
        <taxon>Bacteria</taxon>
        <taxon>Pseudomonadati</taxon>
        <taxon>Pseudomonadota</taxon>
        <taxon>Gammaproteobacteria</taxon>
        <taxon>Oceanospirillales</taxon>
        <taxon>Alcanivoracaceae</taxon>
        <taxon>Alloalcanivorax</taxon>
    </lineage>
</organism>
<evidence type="ECO:0000313" key="2">
    <source>
        <dbReference type="EMBL" id="MBF5058231.1"/>
    </source>
</evidence>
<keyword evidence="3" id="KW-1185">Reference proteome</keyword>
<proteinExistence type="predicted"/>
<dbReference type="EMBL" id="ARXX01000083">
    <property type="protein sequence ID" value="MBF5058231.1"/>
    <property type="molecule type" value="Genomic_DNA"/>
</dbReference>